<dbReference type="RefSeq" id="WP_121648942.1">
    <property type="nucleotide sequence ID" value="NZ_RCUX01000008.1"/>
</dbReference>
<dbReference type="EMBL" id="RCUX01000008">
    <property type="protein sequence ID" value="RLP74936.1"/>
    <property type="molecule type" value="Genomic_DNA"/>
</dbReference>
<organism evidence="1 2">
    <name type="scientific">Mycetocola tolaasinivorans</name>
    <dbReference type="NCBI Taxonomy" id="76635"/>
    <lineage>
        <taxon>Bacteria</taxon>
        <taxon>Bacillati</taxon>
        <taxon>Actinomycetota</taxon>
        <taxon>Actinomycetes</taxon>
        <taxon>Micrococcales</taxon>
        <taxon>Microbacteriaceae</taxon>
        <taxon>Mycetocola</taxon>
    </lineage>
</organism>
<comment type="caution">
    <text evidence="1">The sequence shown here is derived from an EMBL/GenBank/DDBJ whole genome shotgun (WGS) entry which is preliminary data.</text>
</comment>
<reference evidence="1 2" key="1">
    <citation type="submission" date="2018-10" db="EMBL/GenBank/DDBJ databases">
        <authorList>
            <person name="Li J."/>
        </authorList>
    </citation>
    <scope>NUCLEOTIDE SEQUENCE [LARGE SCALE GENOMIC DNA]</scope>
    <source>
        <strain evidence="1 2">IF 016277</strain>
    </source>
</reference>
<protein>
    <submittedName>
        <fullName evidence="1">DfsB family protein</fullName>
    </submittedName>
</protein>
<keyword evidence="2" id="KW-1185">Reference proteome</keyword>
<dbReference type="OrthoDB" id="4484862at2"/>
<dbReference type="AlphaFoldDB" id="A0A3L7A3N7"/>
<proteinExistence type="predicted"/>
<dbReference type="PIRSF" id="PIRSF031551">
    <property type="entry name" value="DUF1706"/>
    <property type="match status" value="1"/>
</dbReference>
<evidence type="ECO:0000313" key="1">
    <source>
        <dbReference type="EMBL" id="RLP74936.1"/>
    </source>
</evidence>
<dbReference type="Proteomes" id="UP000272503">
    <property type="component" value="Unassembled WGS sequence"/>
</dbReference>
<dbReference type="InterPro" id="IPR034660">
    <property type="entry name" value="DinB/YfiT-like"/>
</dbReference>
<name>A0A3L7A3N7_9MICO</name>
<dbReference type="SUPFAM" id="SSF109854">
    <property type="entry name" value="DinB/YfiT-like putative metalloenzymes"/>
    <property type="match status" value="1"/>
</dbReference>
<sequence length="191" mass="21479">MARATTKDDLVSAGNTTFETLTGILAALTEEQRDLPFSFDVSREKGAHWARDSNVHDVLIHLHEWHLLLLDWVSSNLAGEEKPFLKAGYNWKTYGAMNAEFTERNRGSSYAESFALVCESHVRVMTLIDHFSQEELFTRGAYPWVGGTTLGSYFTSVTASHYVWATKKVRKFAKSLDLATMVPASGTRPRE</sequence>
<dbReference type="Gene3D" id="1.20.120.450">
    <property type="entry name" value="dinb family like domain"/>
    <property type="match status" value="1"/>
</dbReference>
<dbReference type="Pfam" id="PF08020">
    <property type="entry name" value="DUF1706"/>
    <property type="match status" value="1"/>
</dbReference>
<dbReference type="PANTHER" id="PTHR40658:SF4">
    <property type="entry name" value="HYPOTHETICAL CYTOSOLIC PROTEIN"/>
    <property type="match status" value="1"/>
</dbReference>
<dbReference type="InterPro" id="IPR012550">
    <property type="entry name" value="DUF1706"/>
</dbReference>
<evidence type="ECO:0000313" key="2">
    <source>
        <dbReference type="Proteomes" id="UP000272503"/>
    </source>
</evidence>
<accession>A0A3L7A3N7</accession>
<dbReference type="PANTHER" id="PTHR40658">
    <property type="match status" value="1"/>
</dbReference>
<gene>
    <name evidence="1" type="ORF">D9V32_10900</name>
</gene>